<dbReference type="OrthoDB" id="3056838at2759"/>
<accession>K0TEP8</accession>
<name>K0TEP8_THAOC</name>
<reference evidence="1 2" key="1">
    <citation type="journal article" date="2012" name="Genome Biol.">
        <title>Genome and low-iron response of an oceanic diatom adapted to chronic iron limitation.</title>
        <authorList>
            <person name="Lommer M."/>
            <person name="Specht M."/>
            <person name="Roy A.S."/>
            <person name="Kraemer L."/>
            <person name="Andreson R."/>
            <person name="Gutowska M.A."/>
            <person name="Wolf J."/>
            <person name="Bergner S.V."/>
            <person name="Schilhabel M.B."/>
            <person name="Klostermeier U.C."/>
            <person name="Beiko R.G."/>
            <person name="Rosenstiel P."/>
            <person name="Hippler M."/>
            <person name="Laroche J."/>
        </authorList>
    </citation>
    <scope>NUCLEOTIDE SEQUENCE [LARGE SCALE GENOMIC DNA]</scope>
    <source>
        <strain evidence="1 2">CCMP1005</strain>
    </source>
</reference>
<evidence type="ECO:0000313" key="1">
    <source>
        <dbReference type="EMBL" id="EJK75584.1"/>
    </source>
</evidence>
<sequence length="102" mass="11374">MSLPSPKLSNGRVYPKQRSILLHWLTMEEFSKELAMEDFELASVKKELKEAVEDHDSRPSNTHVGLGIVPLVPDFNLCKCLGEQYFGNGEASGALQLNIDDV</sequence>
<protein>
    <submittedName>
        <fullName evidence="1">Uncharacterized protein</fullName>
    </submittedName>
</protein>
<organism evidence="1 2">
    <name type="scientific">Thalassiosira oceanica</name>
    <name type="common">Marine diatom</name>
    <dbReference type="NCBI Taxonomy" id="159749"/>
    <lineage>
        <taxon>Eukaryota</taxon>
        <taxon>Sar</taxon>
        <taxon>Stramenopiles</taxon>
        <taxon>Ochrophyta</taxon>
        <taxon>Bacillariophyta</taxon>
        <taxon>Coscinodiscophyceae</taxon>
        <taxon>Thalassiosirophycidae</taxon>
        <taxon>Thalassiosirales</taxon>
        <taxon>Thalassiosiraceae</taxon>
        <taxon>Thalassiosira</taxon>
    </lineage>
</organism>
<dbReference type="Proteomes" id="UP000266841">
    <property type="component" value="Unassembled WGS sequence"/>
</dbReference>
<gene>
    <name evidence="1" type="ORF">THAOC_02690</name>
</gene>
<evidence type="ECO:0000313" key="2">
    <source>
        <dbReference type="Proteomes" id="UP000266841"/>
    </source>
</evidence>
<dbReference type="eggNOG" id="ENOG502S44W">
    <property type="taxonomic scope" value="Eukaryota"/>
</dbReference>
<proteinExistence type="predicted"/>
<keyword evidence="2" id="KW-1185">Reference proteome</keyword>
<dbReference type="AlphaFoldDB" id="K0TEP8"/>
<dbReference type="EMBL" id="AGNL01002851">
    <property type="protein sequence ID" value="EJK75584.1"/>
    <property type="molecule type" value="Genomic_DNA"/>
</dbReference>
<comment type="caution">
    <text evidence="1">The sequence shown here is derived from an EMBL/GenBank/DDBJ whole genome shotgun (WGS) entry which is preliminary data.</text>
</comment>